<dbReference type="Gene3D" id="1.20.1250.20">
    <property type="entry name" value="MFS general substrate transporter like domains"/>
    <property type="match status" value="1"/>
</dbReference>
<evidence type="ECO:0000259" key="8">
    <source>
        <dbReference type="PROSITE" id="PS50850"/>
    </source>
</evidence>
<evidence type="ECO:0000256" key="1">
    <source>
        <dbReference type="ARBA" id="ARBA00004141"/>
    </source>
</evidence>
<dbReference type="Proteomes" id="UP000053328">
    <property type="component" value="Unassembled WGS sequence"/>
</dbReference>
<evidence type="ECO:0000313" key="10">
    <source>
        <dbReference type="Proteomes" id="UP000053328"/>
    </source>
</evidence>
<dbReference type="InterPro" id="IPR020846">
    <property type="entry name" value="MFS_dom"/>
</dbReference>
<reference evidence="9 10" key="1">
    <citation type="submission" date="2015-01" db="EMBL/GenBank/DDBJ databases">
        <title>The Genome Sequence of Exophiala spinifera CBS89968.</title>
        <authorList>
            <consortium name="The Broad Institute Genomics Platform"/>
            <person name="Cuomo C."/>
            <person name="de Hoog S."/>
            <person name="Gorbushina A."/>
            <person name="Stielow B."/>
            <person name="Teixiera M."/>
            <person name="Abouelleil A."/>
            <person name="Chapman S.B."/>
            <person name="Priest M."/>
            <person name="Young S.K."/>
            <person name="Wortman J."/>
            <person name="Nusbaum C."/>
            <person name="Birren B."/>
        </authorList>
    </citation>
    <scope>NUCLEOTIDE SEQUENCE [LARGE SCALE GENOMIC DNA]</scope>
    <source>
        <strain evidence="9 10">CBS 89968</strain>
    </source>
</reference>
<dbReference type="SUPFAM" id="SSF103473">
    <property type="entry name" value="MFS general substrate transporter"/>
    <property type="match status" value="1"/>
</dbReference>
<dbReference type="InterPro" id="IPR011701">
    <property type="entry name" value="MFS"/>
</dbReference>
<feature type="transmembrane region" description="Helical" evidence="7">
    <location>
        <begin position="274"/>
        <end position="301"/>
    </location>
</feature>
<gene>
    <name evidence="9" type="ORF">PV08_05138</name>
</gene>
<dbReference type="InterPro" id="IPR001958">
    <property type="entry name" value="Tet-R_TetA/multi-R_MdtG-like"/>
</dbReference>
<dbReference type="PANTHER" id="PTHR23504">
    <property type="entry name" value="MAJOR FACILITATOR SUPERFAMILY DOMAIN-CONTAINING PROTEIN 10"/>
    <property type="match status" value="1"/>
</dbReference>
<feature type="domain" description="Major facilitator superfamily (MFS) profile" evidence="8">
    <location>
        <begin position="52"/>
        <end position="477"/>
    </location>
</feature>
<evidence type="ECO:0000256" key="4">
    <source>
        <dbReference type="ARBA" id="ARBA00022989"/>
    </source>
</evidence>
<keyword evidence="2" id="KW-0813">Transport</keyword>
<feature type="transmembrane region" description="Helical" evidence="7">
    <location>
        <begin position="381"/>
        <end position="403"/>
    </location>
</feature>
<name>A0A0D2BG35_9EURO</name>
<keyword evidence="4 7" id="KW-1133">Transmembrane helix</keyword>
<dbReference type="PROSITE" id="PS50850">
    <property type="entry name" value="MFS"/>
    <property type="match status" value="1"/>
</dbReference>
<dbReference type="RefSeq" id="XP_016238159.1">
    <property type="nucleotide sequence ID" value="XM_016379482.1"/>
</dbReference>
<dbReference type="VEuPathDB" id="FungiDB:PV08_05138"/>
<feature type="transmembrane region" description="Helical" evidence="7">
    <location>
        <begin position="179"/>
        <end position="201"/>
    </location>
</feature>
<sequence length="485" mass="52914">MAVDRDSIVSRSMDENTCLLHDEAGSGLNTPPDHNDTNKRPAELDRPLPKLQIFLLSASRLVEPVACFVIFPFINQMIYETGVPIEDVGFYSGLIESLFSLTQMILMIPWGKAADCYGRKPVLVVSLMGLGVFTALFGLSQNLWQMILLRSLSGMFGGMLITVRTMISENSTPKTQARAFAFFSFAGNLGILLGPAIGGVLSNPATEYPRLFGNFTLFKEYPYLLPTLVGGCVAAITSITCAVFIQETLPKDDGILGAPSSYNTKQPRISTWSLLRYPGILVVLCVYNYAYFLGNACSATLPVYFFTPVKMGGFGFSPYQISVYFCIAGFAQALWQLIVFPYLQHRFGTIRVIQASAGCWPVYFISFPIGNILLRHHLERVFWPVGSIFVVLLSGIAMSYTAVQLALNDISPSPTTLSTINALALMVTSGLRAVSPGTFSSLVAVGIKGHILNGQLIWAVLLPLGIIFAVMTKFLPKGCEKPVEG</sequence>
<dbReference type="InterPro" id="IPR036259">
    <property type="entry name" value="MFS_trans_sf"/>
</dbReference>
<protein>
    <recommendedName>
        <fullName evidence="8">Major facilitator superfamily (MFS) profile domain-containing protein</fullName>
    </recommendedName>
</protein>
<dbReference type="AlphaFoldDB" id="A0A0D2BG35"/>
<evidence type="ECO:0000256" key="2">
    <source>
        <dbReference type="ARBA" id="ARBA00022448"/>
    </source>
</evidence>
<feature type="transmembrane region" description="Helical" evidence="7">
    <location>
        <begin position="455"/>
        <end position="475"/>
    </location>
</feature>
<dbReference type="HOGENOM" id="CLU_001265_54_6_1"/>
<dbReference type="PRINTS" id="PR01035">
    <property type="entry name" value="TCRTETA"/>
</dbReference>
<dbReference type="GO" id="GO:0016020">
    <property type="term" value="C:membrane"/>
    <property type="evidence" value="ECO:0007669"/>
    <property type="project" value="UniProtKB-SubCell"/>
</dbReference>
<feature type="transmembrane region" description="Helical" evidence="7">
    <location>
        <begin position="122"/>
        <end position="141"/>
    </location>
</feature>
<feature type="compositionally biased region" description="Basic and acidic residues" evidence="6">
    <location>
        <begin position="33"/>
        <end position="43"/>
    </location>
</feature>
<evidence type="ECO:0000256" key="5">
    <source>
        <dbReference type="ARBA" id="ARBA00023136"/>
    </source>
</evidence>
<dbReference type="Pfam" id="PF07690">
    <property type="entry name" value="MFS_1"/>
    <property type="match status" value="1"/>
</dbReference>
<evidence type="ECO:0000313" key="9">
    <source>
        <dbReference type="EMBL" id="KIW17943.1"/>
    </source>
</evidence>
<feature type="region of interest" description="Disordered" evidence="6">
    <location>
        <begin position="21"/>
        <end position="43"/>
    </location>
</feature>
<evidence type="ECO:0000256" key="7">
    <source>
        <dbReference type="SAM" id="Phobius"/>
    </source>
</evidence>
<accession>A0A0D2BG35</accession>
<keyword evidence="3 7" id="KW-0812">Transmembrane</keyword>
<keyword evidence="10" id="KW-1185">Reference proteome</keyword>
<feature type="transmembrane region" description="Helical" evidence="7">
    <location>
        <begin position="53"/>
        <end position="74"/>
    </location>
</feature>
<dbReference type="GeneID" id="27332221"/>
<feature type="transmembrane region" description="Helical" evidence="7">
    <location>
        <begin position="89"/>
        <end position="110"/>
    </location>
</feature>
<dbReference type="EMBL" id="KN847494">
    <property type="protein sequence ID" value="KIW17943.1"/>
    <property type="molecule type" value="Genomic_DNA"/>
</dbReference>
<feature type="transmembrane region" description="Helical" evidence="7">
    <location>
        <begin position="321"/>
        <end position="343"/>
    </location>
</feature>
<evidence type="ECO:0000256" key="3">
    <source>
        <dbReference type="ARBA" id="ARBA00022692"/>
    </source>
</evidence>
<dbReference type="GO" id="GO:0022857">
    <property type="term" value="F:transmembrane transporter activity"/>
    <property type="evidence" value="ECO:0007669"/>
    <property type="project" value="InterPro"/>
</dbReference>
<dbReference type="OrthoDB" id="419616at2759"/>
<proteinExistence type="predicted"/>
<feature type="transmembrane region" description="Helical" evidence="7">
    <location>
        <begin position="147"/>
        <end position="167"/>
    </location>
</feature>
<keyword evidence="5 7" id="KW-0472">Membrane</keyword>
<comment type="subcellular location">
    <subcellularLocation>
        <location evidence="1">Membrane</location>
        <topology evidence="1">Multi-pass membrane protein</topology>
    </subcellularLocation>
</comment>
<feature type="transmembrane region" description="Helical" evidence="7">
    <location>
        <begin position="221"/>
        <end position="245"/>
    </location>
</feature>
<evidence type="ECO:0000256" key="6">
    <source>
        <dbReference type="SAM" id="MobiDB-lite"/>
    </source>
</evidence>
<dbReference type="CDD" id="cd17330">
    <property type="entry name" value="MFS_SLC46_TetA_like"/>
    <property type="match status" value="1"/>
</dbReference>
<organism evidence="9 10">
    <name type="scientific">Exophiala spinifera</name>
    <dbReference type="NCBI Taxonomy" id="91928"/>
    <lineage>
        <taxon>Eukaryota</taxon>
        <taxon>Fungi</taxon>
        <taxon>Dikarya</taxon>
        <taxon>Ascomycota</taxon>
        <taxon>Pezizomycotina</taxon>
        <taxon>Eurotiomycetes</taxon>
        <taxon>Chaetothyriomycetidae</taxon>
        <taxon>Chaetothyriales</taxon>
        <taxon>Herpotrichiellaceae</taxon>
        <taxon>Exophiala</taxon>
    </lineage>
</organism>
<dbReference type="PANTHER" id="PTHR23504:SF3">
    <property type="entry name" value="MAJOR FACILITATOR SUPERFAMILY (MFS) PROFILE DOMAIN-CONTAINING PROTEIN"/>
    <property type="match status" value="1"/>
</dbReference>
<feature type="transmembrane region" description="Helical" evidence="7">
    <location>
        <begin position="415"/>
        <end position="435"/>
    </location>
</feature>